<dbReference type="Gene3D" id="2.80.10.50">
    <property type="match status" value="1"/>
</dbReference>
<dbReference type="InterPro" id="IPR035992">
    <property type="entry name" value="Ricin_B-like_lectins"/>
</dbReference>
<name>A0A0U5CJN3_ASPCI</name>
<reference evidence="2" key="1">
    <citation type="journal article" date="2016" name="Genome Announc.">
        <title>Draft genome sequences of fungus Aspergillus calidoustus.</title>
        <authorList>
            <person name="Horn F."/>
            <person name="Linde J."/>
            <person name="Mattern D.J."/>
            <person name="Walther G."/>
            <person name="Guthke R."/>
            <person name="Scherlach K."/>
            <person name="Martin K."/>
            <person name="Brakhage A.A."/>
            <person name="Petzke L."/>
            <person name="Valiante V."/>
        </authorList>
    </citation>
    <scope>NUCLEOTIDE SEQUENCE [LARGE SCALE GENOMIC DNA]</scope>
    <source>
        <strain evidence="2">SF006504</strain>
    </source>
</reference>
<dbReference type="Proteomes" id="UP000054771">
    <property type="component" value="Unassembled WGS sequence"/>
</dbReference>
<dbReference type="OMA" id="WNYHADG"/>
<dbReference type="SUPFAM" id="SSF50370">
    <property type="entry name" value="Ricin B-like lectins"/>
    <property type="match status" value="1"/>
</dbReference>
<sequence>METTTISTSAIPQPGSKFRLAGLQSSKVLVAKSDDRLVDYPQGQIYADQWFYLEPAPTPGTYYIRSSASQKVIYSKRGAIGMYEKSYYEDQYFVFEPGSGQFQGYFRLRNNYSRTVIYDNGQRGVGNFDADGEKYSDQYFSFLEYQS</sequence>
<keyword evidence="2" id="KW-1185">Reference proteome</keyword>
<evidence type="ECO:0000313" key="2">
    <source>
        <dbReference type="Proteomes" id="UP000054771"/>
    </source>
</evidence>
<gene>
    <name evidence="1" type="ORF">ASPCAL14379</name>
</gene>
<dbReference type="AlphaFoldDB" id="A0A0U5CJN3"/>
<protein>
    <submittedName>
        <fullName evidence="1">Uncharacterized protein</fullName>
    </submittedName>
</protein>
<dbReference type="EMBL" id="CDMC01000024">
    <property type="protein sequence ID" value="CEL11276.1"/>
    <property type="molecule type" value="Genomic_DNA"/>
</dbReference>
<dbReference type="CDD" id="cd23424">
    <property type="entry name" value="beta-trefoil_Ricin_BEL-like"/>
    <property type="match status" value="1"/>
</dbReference>
<accession>A0A0U5CJN3</accession>
<evidence type="ECO:0000313" key="1">
    <source>
        <dbReference type="EMBL" id="CEL11276.1"/>
    </source>
</evidence>
<organism evidence="1 2">
    <name type="scientific">Aspergillus calidoustus</name>
    <dbReference type="NCBI Taxonomy" id="454130"/>
    <lineage>
        <taxon>Eukaryota</taxon>
        <taxon>Fungi</taxon>
        <taxon>Dikarya</taxon>
        <taxon>Ascomycota</taxon>
        <taxon>Pezizomycotina</taxon>
        <taxon>Eurotiomycetes</taxon>
        <taxon>Eurotiomycetidae</taxon>
        <taxon>Eurotiales</taxon>
        <taxon>Aspergillaceae</taxon>
        <taxon>Aspergillus</taxon>
        <taxon>Aspergillus subgen. Nidulantes</taxon>
    </lineage>
</organism>
<dbReference type="OrthoDB" id="4948898at2759"/>
<proteinExistence type="predicted"/>